<keyword evidence="2" id="KW-1185">Reference proteome</keyword>
<dbReference type="Proteomes" id="UP001232148">
    <property type="component" value="Unassembled WGS sequence"/>
</dbReference>
<comment type="caution">
    <text evidence="1">The sequence shown here is derived from an EMBL/GenBank/DDBJ whole genome shotgun (WGS) entry which is preliminary data.</text>
</comment>
<name>A0AAD9HN16_9PEZI</name>
<proteinExistence type="predicted"/>
<organism evidence="1 2">
    <name type="scientific">Colletotrichum zoysiae</name>
    <dbReference type="NCBI Taxonomy" id="1216348"/>
    <lineage>
        <taxon>Eukaryota</taxon>
        <taxon>Fungi</taxon>
        <taxon>Dikarya</taxon>
        <taxon>Ascomycota</taxon>
        <taxon>Pezizomycotina</taxon>
        <taxon>Sordariomycetes</taxon>
        <taxon>Hypocreomycetidae</taxon>
        <taxon>Glomerellales</taxon>
        <taxon>Glomerellaceae</taxon>
        <taxon>Colletotrichum</taxon>
        <taxon>Colletotrichum graminicola species complex</taxon>
    </lineage>
</organism>
<sequence length="235" mass="26601">MGKGIFCWDRREPNPKTRKKGGKSFFPLPFRACFVVDSPSATCPSVSHGQRLCTNNRAEIFLRKKACRGLRHSRRGRENLSLRARACRTAHHRQISLLTLLDPGSHLILPVPLGGTCVPRAIGHMREMACCEVPRLDTACQRRQLRPRSAWWKVPRSVDGADARLVYASLTSNTSHLPWSKSLVCCDRRPGSFDDTSMIGRFLSGLTGVRWRVSRSEAYIQCKSVHYKARMKANR</sequence>
<dbReference type="AlphaFoldDB" id="A0AAD9HN16"/>
<gene>
    <name evidence="1" type="ORF">LX32DRAFT_228559</name>
</gene>
<protein>
    <submittedName>
        <fullName evidence="1">Uncharacterized protein</fullName>
    </submittedName>
</protein>
<evidence type="ECO:0000313" key="2">
    <source>
        <dbReference type="Proteomes" id="UP001232148"/>
    </source>
</evidence>
<reference evidence="1" key="1">
    <citation type="submission" date="2021-06" db="EMBL/GenBank/DDBJ databases">
        <title>Comparative genomics, transcriptomics and evolutionary studies reveal genomic signatures of adaptation to plant cell wall in hemibiotrophic fungi.</title>
        <authorList>
            <consortium name="DOE Joint Genome Institute"/>
            <person name="Baroncelli R."/>
            <person name="Diaz J.F."/>
            <person name="Benocci T."/>
            <person name="Peng M."/>
            <person name="Battaglia E."/>
            <person name="Haridas S."/>
            <person name="Andreopoulos W."/>
            <person name="Labutti K."/>
            <person name="Pangilinan J."/>
            <person name="Floch G.L."/>
            <person name="Makela M.R."/>
            <person name="Henrissat B."/>
            <person name="Grigoriev I.V."/>
            <person name="Crouch J.A."/>
            <person name="De Vries R.P."/>
            <person name="Sukno S.A."/>
            <person name="Thon M.R."/>
        </authorList>
    </citation>
    <scope>NUCLEOTIDE SEQUENCE</scope>
    <source>
        <strain evidence="1">MAFF235873</strain>
    </source>
</reference>
<dbReference type="EMBL" id="MU842834">
    <property type="protein sequence ID" value="KAK2032131.1"/>
    <property type="molecule type" value="Genomic_DNA"/>
</dbReference>
<evidence type="ECO:0000313" key="1">
    <source>
        <dbReference type="EMBL" id="KAK2032131.1"/>
    </source>
</evidence>
<accession>A0AAD9HN16</accession>